<evidence type="ECO:0000313" key="1">
    <source>
        <dbReference type="EMBL" id="CAE7578647.1"/>
    </source>
</evidence>
<dbReference type="EMBL" id="CAJNJA010027555">
    <property type="protein sequence ID" value="CAE7578647.1"/>
    <property type="molecule type" value="Genomic_DNA"/>
</dbReference>
<dbReference type="OrthoDB" id="420372at2759"/>
<sequence>SLGRYLPGEGASAALRQGTEQEIESAIPVTVSLAVGEMVMFRNDSGTLLVREPVLPIVTIVPMSALPLLGREISWSDRGCYVRHPSQGLLPVLIAEYERFLLRHQATRNTSERMWQHAFGQAEVSLSSLKEWLGKHLRSDSCGELELQTVATVLFPDLPEALASQVAACPSFDPSFVPFNRRTRRQLFDPQVPTLVHLFAGQHRWRNSMGQVLEVDTPKGADLLSDDVFGMLLRAATLGVIDGVVIAPHCRTFDPDASAPTSNGLSFRGDEGEERSLLLAFVVSCAKEKVFTCLEMPESSTAWGWPGCENVSVCLGGWTASFDQGTLGHPCSKASAVYTSSFQLYESLHEMKHPPEAVTNLTSDFSGKGWAPGC</sequence>
<gene>
    <name evidence="1" type="ORF">SNEC2469_LOCUS16855</name>
</gene>
<organism evidence="1 2">
    <name type="scientific">Symbiodinium necroappetens</name>
    <dbReference type="NCBI Taxonomy" id="1628268"/>
    <lineage>
        <taxon>Eukaryota</taxon>
        <taxon>Sar</taxon>
        <taxon>Alveolata</taxon>
        <taxon>Dinophyceae</taxon>
        <taxon>Suessiales</taxon>
        <taxon>Symbiodiniaceae</taxon>
        <taxon>Symbiodinium</taxon>
    </lineage>
</organism>
<dbReference type="Proteomes" id="UP000601435">
    <property type="component" value="Unassembled WGS sequence"/>
</dbReference>
<reference evidence="1" key="1">
    <citation type="submission" date="2021-02" db="EMBL/GenBank/DDBJ databases">
        <authorList>
            <person name="Dougan E. K."/>
            <person name="Rhodes N."/>
            <person name="Thang M."/>
            <person name="Chan C."/>
        </authorList>
    </citation>
    <scope>NUCLEOTIDE SEQUENCE</scope>
</reference>
<feature type="non-terminal residue" evidence="1">
    <location>
        <position position="374"/>
    </location>
</feature>
<accession>A0A812UMZ7</accession>
<evidence type="ECO:0000313" key="2">
    <source>
        <dbReference type="Proteomes" id="UP000601435"/>
    </source>
</evidence>
<dbReference type="AlphaFoldDB" id="A0A812UMZ7"/>
<comment type="caution">
    <text evidence="1">The sequence shown here is derived from an EMBL/GenBank/DDBJ whole genome shotgun (WGS) entry which is preliminary data.</text>
</comment>
<name>A0A812UMZ7_9DINO</name>
<proteinExistence type="predicted"/>
<keyword evidence="2" id="KW-1185">Reference proteome</keyword>
<protein>
    <submittedName>
        <fullName evidence="1">Uncharacterized protein</fullName>
    </submittedName>
</protein>